<name>A0AAW2YHJ0_9EUKA</name>
<dbReference type="Proteomes" id="UP001431209">
    <property type="component" value="Unassembled WGS sequence"/>
</dbReference>
<evidence type="ECO:0000313" key="3">
    <source>
        <dbReference type="EMBL" id="KAL0476748.1"/>
    </source>
</evidence>
<feature type="chain" id="PRO_5043374433" evidence="2">
    <location>
        <begin position="19"/>
        <end position="271"/>
    </location>
</feature>
<proteinExistence type="predicted"/>
<organism evidence="3 4">
    <name type="scientific">Acrasis kona</name>
    <dbReference type="NCBI Taxonomy" id="1008807"/>
    <lineage>
        <taxon>Eukaryota</taxon>
        <taxon>Discoba</taxon>
        <taxon>Heterolobosea</taxon>
        <taxon>Tetramitia</taxon>
        <taxon>Eutetramitia</taxon>
        <taxon>Acrasidae</taxon>
        <taxon>Acrasis</taxon>
    </lineage>
</organism>
<dbReference type="EMBL" id="JAOPGA020000086">
    <property type="protein sequence ID" value="KAL0476748.1"/>
    <property type="molecule type" value="Genomic_DNA"/>
</dbReference>
<evidence type="ECO:0000256" key="2">
    <source>
        <dbReference type="SAM" id="SignalP"/>
    </source>
</evidence>
<keyword evidence="2" id="KW-0732">Signal</keyword>
<evidence type="ECO:0000256" key="1">
    <source>
        <dbReference type="SAM" id="MobiDB-lite"/>
    </source>
</evidence>
<reference evidence="3 4" key="1">
    <citation type="submission" date="2024-03" db="EMBL/GenBank/DDBJ databases">
        <title>The Acrasis kona genome and developmental transcriptomes reveal deep origins of eukaryotic multicellular pathways.</title>
        <authorList>
            <person name="Sheikh S."/>
            <person name="Fu C.-J."/>
            <person name="Brown M.W."/>
            <person name="Baldauf S.L."/>
        </authorList>
    </citation>
    <scope>NUCLEOTIDE SEQUENCE [LARGE SCALE GENOMIC DNA]</scope>
    <source>
        <strain evidence="3 4">ATCC MYA-3509</strain>
    </source>
</reference>
<comment type="caution">
    <text evidence="3">The sequence shown here is derived from an EMBL/GenBank/DDBJ whole genome shotgun (WGS) entry which is preliminary data.</text>
</comment>
<accession>A0AAW2YHJ0</accession>
<feature type="compositionally biased region" description="Low complexity" evidence="1">
    <location>
        <begin position="224"/>
        <end position="237"/>
    </location>
</feature>
<keyword evidence="4" id="KW-1185">Reference proteome</keyword>
<gene>
    <name evidence="3" type="ORF">AKO1_002723</name>
</gene>
<feature type="region of interest" description="Disordered" evidence="1">
    <location>
        <begin position="217"/>
        <end position="248"/>
    </location>
</feature>
<protein>
    <submittedName>
        <fullName evidence="3">Uncharacterized protein</fullName>
    </submittedName>
</protein>
<evidence type="ECO:0000313" key="4">
    <source>
        <dbReference type="Proteomes" id="UP001431209"/>
    </source>
</evidence>
<sequence length="271" mass="29894">MNRLPIILIIALFYHAFADEITIPIHKDVGYYWISSKYQMETIPPNYGFHQQPDNYTVVYQVHVESAFLLSSYDLSQLQGKQIIKAEFDVSKLLYSTNYAQTIPDAEYHFPINQVNDYPVDLVDTSFQYLTKNERIGFVRVKCSTLESVQALDVTQVVKGLLSNNQDKLHLLINGAKIHIPIEGGFDQGAAAPSAFKFASRQRNPYSTFLKIQVSDSSSEPEITTTQAPATTKAPAQNESGENLAKEEQANSATSVVAGAVGVAAVAAAIL</sequence>
<dbReference type="AlphaFoldDB" id="A0AAW2YHJ0"/>
<feature type="signal peptide" evidence="2">
    <location>
        <begin position="1"/>
        <end position="18"/>
    </location>
</feature>